<gene>
    <name evidence="6" type="ORF">JCM17844_18010</name>
</gene>
<evidence type="ECO:0000259" key="5">
    <source>
        <dbReference type="Pfam" id="PF04389"/>
    </source>
</evidence>
<dbReference type="Gene3D" id="2.60.40.10">
    <property type="entry name" value="Immunoglobulins"/>
    <property type="match status" value="1"/>
</dbReference>
<dbReference type="InterPro" id="IPR007484">
    <property type="entry name" value="Peptidase_M28"/>
</dbReference>
<evidence type="ECO:0000256" key="3">
    <source>
        <dbReference type="ARBA" id="ARBA00023049"/>
    </source>
</evidence>
<dbReference type="Pfam" id="PF04389">
    <property type="entry name" value="Peptidase_M28"/>
    <property type="match status" value="1"/>
</dbReference>
<evidence type="ECO:0000256" key="4">
    <source>
        <dbReference type="SAM" id="SignalP"/>
    </source>
</evidence>
<evidence type="ECO:0000256" key="1">
    <source>
        <dbReference type="ARBA" id="ARBA00004613"/>
    </source>
</evidence>
<dbReference type="InterPro" id="IPR036116">
    <property type="entry name" value="FN3_sf"/>
</dbReference>
<name>A0A5A7MRE8_9PROT</name>
<comment type="caution">
    <text evidence="6">The sequence shown here is derived from an EMBL/GenBank/DDBJ whole genome shotgun (WGS) entry which is preliminary data.</text>
</comment>
<dbReference type="GO" id="GO:0008235">
    <property type="term" value="F:metalloexopeptidase activity"/>
    <property type="evidence" value="ECO:0007669"/>
    <property type="project" value="InterPro"/>
</dbReference>
<keyword evidence="3" id="KW-0645">Protease</keyword>
<dbReference type="AlphaFoldDB" id="A0A5A7MRE8"/>
<dbReference type="InterPro" id="IPR003961">
    <property type="entry name" value="FN3_dom"/>
</dbReference>
<comment type="subcellular location">
    <subcellularLocation>
        <location evidence="1">Secreted</location>
    </subcellularLocation>
</comment>
<dbReference type="RefSeq" id="WP_150000515.1">
    <property type="nucleotide sequence ID" value="NZ_BKCL01000005.1"/>
</dbReference>
<sequence length="468" mass="50431">MKKTGSAIFCTLLLAGATALSASAQTEAPSAHILAPPGETPVLHEMAAATSAERLRHDVEKLVGFGTRHTLSDTISDTRGIGAARRWIEAEFNRISESCGGCLEVITVSDTVSGETRIPDPVEVVNVIAIQRGSLDPTRMVLMSGDIDSRVSDPMDDTSDSPGANDNASGVAGVLEAARVLSRYKFPGTIVYAALSGEEQGLFGGKILAKYALDQGWRIKAVLNNDMIGNISGINGVIDNATARVFSEGTRAVETPEEARLRRFTGGEVDSPSRNLARYIDRLADHYIPNLDVMMVYRLDRFGRGGHHRPFNEAGMPGVRIMETNEDYTRQHQDLRTENGIAYGDVLSGVDFAYNAKLTALNVVTLGALASSPPFPANVAIKGAVRPSTTLSWARPEGAAAENLAGYRVYWRLTTDPQWTYSRWVGDVDKVTLENIVIDNYYFGVASVSRDGFESPVVFPGPAGSFGE</sequence>
<organism evidence="6 7">
    <name type="scientific">Iodidimonas gelatinilytica</name>
    <dbReference type="NCBI Taxonomy" id="1236966"/>
    <lineage>
        <taxon>Bacteria</taxon>
        <taxon>Pseudomonadati</taxon>
        <taxon>Pseudomonadota</taxon>
        <taxon>Alphaproteobacteria</taxon>
        <taxon>Iodidimonadales</taxon>
        <taxon>Iodidimonadaceae</taxon>
        <taxon>Iodidimonas</taxon>
    </lineage>
</organism>
<keyword evidence="3" id="KW-0482">Metalloprotease</keyword>
<keyword evidence="2" id="KW-0964">Secreted</keyword>
<dbReference type="PANTHER" id="PTHR12147:SF26">
    <property type="entry name" value="PEPTIDASE M28 DOMAIN-CONTAINING PROTEIN"/>
    <property type="match status" value="1"/>
</dbReference>
<reference evidence="6 7" key="1">
    <citation type="submission" date="2019-09" db="EMBL/GenBank/DDBJ databases">
        <title>NBRP : Genome information of microbial organism related human and environment.</title>
        <authorList>
            <person name="Hattori M."/>
            <person name="Oshima K."/>
            <person name="Inaba H."/>
            <person name="Suda W."/>
            <person name="Sakamoto M."/>
            <person name="Iino T."/>
            <person name="Kitahara M."/>
            <person name="Oshida Y."/>
            <person name="Iida T."/>
            <person name="Kudo T."/>
            <person name="Itoh T."/>
            <person name="Ohkuma M."/>
        </authorList>
    </citation>
    <scope>NUCLEOTIDE SEQUENCE [LARGE SCALE GENOMIC DNA]</scope>
    <source>
        <strain evidence="6 7">Hi-2</strain>
    </source>
</reference>
<evidence type="ECO:0000313" key="6">
    <source>
        <dbReference type="EMBL" id="GEQ98164.1"/>
    </source>
</evidence>
<dbReference type="SUPFAM" id="SSF49265">
    <property type="entry name" value="Fibronectin type III"/>
    <property type="match status" value="1"/>
</dbReference>
<dbReference type="InterPro" id="IPR013783">
    <property type="entry name" value="Ig-like_fold"/>
</dbReference>
<feature type="chain" id="PRO_5023149587" evidence="4">
    <location>
        <begin position="25"/>
        <end position="468"/>
    </location>
</feature>
<feature type="domain" description="Peptidase M28" evidence="5">
    <location>
        <begin position="126"/>
        <end position="329"/>
    </location>
</feature>
<dbReference type="CDD" id="cd00063">
    <property type="entry name" value="FN3"/>
    <property type="match status" value="1"/>
</dbReference>
<feature type="signal peptide" evidence="4">
    <location>
        <begin position="1"/>
        <end position="24"/>
    </location>
</feature>
<protein>
    <submittedName>
        <fullName evidence="6">Peptidase M28</fullName>
    </submittedName>
</protein>
<keyword evidence="4" id="KW-0732">Signal</keyword>
<dbReference type="PANTHER" id="PTHR12147">
    <property type="entry name" value="METALLOPEPTIDASE M28 FAMILY MEMBER"/>
    <property type="match status" value="1"/>
</dbReference>
<dbReference type="Gene3D" id="3.40.630.10">
    <property type="entry name" value="Zn peptidases"/>
    <property type="match status" value="1"/>
</dbReference>
<dbReference type="GO" id="GO:0006508">
    <property type="term" value="P:proteolysis"/>
    <property type="evidence" value="ECO:0007669"/>
    <property type="project" value="InterPro"/>
</dbReference>
<dbReference type="InterPro" id="IPR045175">
    <property type="entry name" value="M28_fam"/>
</dbReference>
<dbReference type="EMBL" id="BKCL01000005">
    <property type="protein sequence ID" value="GEQ98164.1"/>
    <property type="molecule type" value="Genomic_DNA"/>
</dbReference>
<accession>A0A5A7MRE8</accession>
<dbReference type="SUPFAM" id="SSF53187">
    <property type="entry name" value="Zn-dependent exopeptidases"/>
    <property type="match status" value="1"/>
</dbReference>
<evidence type="ECO:0000313" key="7">
    <source>
        <dbReference type="Proteomes" id="UP000322084"/>
    </source>
</evidence>
<dbReference type="Proteomes" id="UP000322084">
    <property type="component" value="Unassembled WGS sequence"/>
</dbReference>
<evidence type="ECO:0000256" key="2">
    <source>
        <dbReference type="ARBA" id="ARBA00022525"/>
    </source>
</evidence>
<keyword evidence="3" id="KW-0378">Hydrolase</keyword>
<dbReference type="GO" id="GO:0005576">
    <property type="term" value="C:extracellular region"/>
    <property type="evidence" value="ECO:0007669"/>
    <property type="project" value="UniProtKB-SubCell"/>
</dbReference>
<proteinExistence type="predicted"/>